<organism evidence="1 2">
    <name type="scientific">Natronospirillum operosum</name>
    <dbReference type="NCBI Taxonomy" id="2759953"/>
    <lineage>
        <taxon>Bacteria</taxon>
        <taxon>Pseudomonadati</taxon>
        <taxon>Pseudomonadota</taxon>
        <taxon>Gammaproteobacteria</taxon>
        <taxon>Oceanospirillales</taxon>
        <taxon>Natronospirillaceae</taxon>
        <taxon>Natronospirillum</taxon>
    </lineage>
</organism>
<comment type="caution">
    <text evidence="1">The sequence shown here is derived from an EMBL/GenBank/DDBJ whole genome shotgun (WGS) entry which is preliminary data.</text>
</comment>
<evidence type="ECO:0000313" key="2">
    <source>
        <dbReference type="Proteomes" id="UP000297475"/>
    </source>
</evidence>
<dbReference type="OrthoDB" id="7554786at2"/>
<dbReference type="Proteomes" id="UP000297475">
    <property type="component" value="Unassembled WGS sequence"/>
</dbReference>
<dbReference type="InterPro" id="IPR021505">
    <property type="entry name" value="Phage_B3_Orf6"/>
</dbReference>
<dbReference type="EMBL" id="SRMF01000005">
    <property type="protein sequence ID" value="TGG92510.1"/>
    <property type="molecule type" value="Genomic_DNA"/>
</dbReference>
<keyword evidence="2" id="KW-1185">Reference proteome</keyword>
<dbReference type="RefSeq" id="WP_135483843.1">
    <property type="nucleotide sequence ID" value="NZ_SRMF01000005.1"/>
</dbReference>
<dbReference type="AlphaFoldDB" id="A0A4Z0W5Z8"/>
<evidence type="ECO:0000313" key="1">
    <source>
        <dbReference type="EMBL" id="TGG92510.1"/>
    </source>
</evidence>
<gene>
    <name evidence="1" type="ORF">E4656_13645</name>
</gene>
<reference evidence="1 2" key="1">
    <citation type="submission" date="2019-04" db="EMBL/GenBank/DDBJ databases">
        <title>Natronospirillum operosus gen. nov., sp. nov., a haloalkaliphilic satellite isolated from decaying biomass of laboratory culture of cyanobacterium Geitlerinema sp. and proposal of Natronospirillaceae fam. nov. and Saccharospirillaceae fam. nov.</title>
        <authorList>
            <person name="Kevbrin V."/>
            <person name="Boltyanskaya Y."/>
            <person name="Koziaeva V."/>
            <person name="Grouzdev D.S."/>
            <person name="Park M."/>
            <person name="Cho J."/>
        </authorList>
    </citation>
    <scope>NUCLEOTIDE SEQUENCE [LARGE SCALE GENOMIC DNA]</scope>
    <source>
        <strain evidence="1 2">G-116</strain>
    </source>
</reference>
<accession>A0A4Z0W5Z8</accession>
<proteinExistence type="predicted"/>
<protein>
    <submittedName>
        <fullName evidence="1">DUF3164 family protein</fullName>
    </submittedName>
</protein>
<sequence length="209" mass="23866">MTEQHTHDQIPAGYLMNASGHLVPESQVREQDKLRDQIARDLVEEALKLNSRLGEFKRRALDEIADLVSISAERYDVKMGGRKGNVSIATYNGEYMVKRSYAELIGFTEELETAKELVNQCIMRWSEGANDNIRALVDRAFRTDARGQMKTTAILELLRLEIDDDEWQRAMEALKDSIQSQGTAVYVRIYRRDSKTNKYLPVPLDLAAV</sequence>
<name>A0A4Z0W5Z8_9GAMM</name>
<dbReference type="Pfam" id="PF11363">
    <property type="entry name" value="DUF3164"/>
    <property type="match status" value="1"/>
</dbReference>